<keyword evidence="2" id="KW-1185">Reference proteome</keyword>
<name>A0ABQ9HBH3_9NEOP</name>
<evidence type="ECO:0000313" key="2">
    <source>
        <dbReference type="Proteomes" id="UP001159363"/>
    </source>
</evidence>
<dbReference type="Proteomes" id="UP001159363">
    <property type="component" value="Chromosome 5"/>
</dbReference>
<proteinExistence type="predicted"/>
<gene>
    <name evidence="1" type="ORF">PR048_018158</name>
</gene>
<dbReference type="PANTHER" id="PTHR47331">
    <property type="entry name" value="PHD-TYPE DOMAIN-CONTAINING PROTEIN"/>
    <property type="match status" value="1"/>
</dbReference>
<evidence type="ECO:0000313" key="1">
    <source>
        <dbReference type="EMBL" id="KAJ8881672.1"/>
    </source>
</evidence>
<evidence type="ECO:0008006" key="3">
    <source>
        <dbReference type="Google" id="ProtNLM"/>
    </source>
</evidence>
<organism evidence="1 2">
    <name type="scientific">Dryococelus australis</name>
    <dbReference type="NCBI Taxonomy" id="614101"/>
    <lineage>
        <taxon>Eukaryota</taxon>
        <taxon>Metazoa</taxon>
        <taxon>Ecdysozoa</taxon>
        <taxon>Arthropoda</taxon>
        <taxon>Hexapoda</taxon>
        <taxon>Insecta</taxon>
        <taxon>Pterygota</taxon>
        <taxon>Neoptera</taxon>
        <taxon>Polyneoptera</taxon>
        <taxon>Phasmatodea</taxon>
        <taxon>Verophasmatodea</taxon>
        <taxon>Anareolatae</taxon>
        <taxon>Phasmatidae</taxon>
        <taxon>Eurycanthinae</taxon>
        <taxon>Dryococelus</taxon>
    </lineage>
</organism>
<accession>A0ABQ9HBH3</accession>
<sequence>MKLQTDLKKRAVMRSSFTKIFNTTSQLLHTGSEGEIDLDTIKANEEILHGKIFELLTLDECVFNLMLADGVDKDELEGELSGSGVYKKKYTALCVQISHVVSSEGSIEIYAERKLSKRSVSIAMKRFNIGSHCDSRLEVPGGSEMETSIASHWGSSGKTGYRHIRTLIDTGSQRFYITKELVVKVGYQSVGEEELRHSLFGGRQSNSILQGSSHNDYLGEGPNLVEAIPPPLLWSRLKPVGVIADIKKVFLHINLCKRDRDFVRFLIKDKGEREDTWSVFVHNKVQEIRRLSDKKPWRHVAGTMNPADVQVEGVQLKCCFGQNGGRGQSSSRWLLLSGLFLHA</sequence>
<comment type="caution">
    <text evidence="1">The sequence shown here is derived from an EMBL/GenBank/DDBJ whole genome shotgun (WGS) entry which is preliminary data.</text>
</comment>
<protein>
    <recommendedName>
        <fullName evidence="3">Peptidase A2 domain-containing protein</fullName>
    </recommendedName>
</protein>
<dbReference type="EMBL" id="JARBHB010000006">
    <property type="protein sequence ID" value="KAJ8881672.1"/>
    <property type="molecule type" value="Genomic_DNA"/>
</dbReference>
<reference evidence="1 2" key="1">
    <citation type="submission" date="2023-02" db="EMBL/GenBank/DDBJ databases">
        <title>LHISI_Scaffold_Assembly.</title>
        <authorList>
            <person name="Stuart O.P."/>
            <person name="Cleave R."/>
            <person name="Magrath M.J.L."/>
            <person name="Mikheyev A.S."/>
        </authorList>
    </citation>
    <scope>NUCLEOTIDE SEQUENCE [LARGE SCALE GENOMIC DNA]</scope>
    <source>
        <strain evidence="1">Daus_M_001</strain>
        <tissue evidence="1">Leg muscle</tissue>
    </source>
</reference>